<feature type="transmembrane region" description="Helical" evidence="12">
    <location>
        <begin position="279"/>
        <end position="296"/>
    </location>
</feature>
<evidence type="ECO:0000256" key="12">
    <source>
        <dbReference type="HAMAP-Rule" id="MF_01665"/>
    </source>
</evidence>
<comment type="subcellular location">
    <subcellularLocation>
        <location evidence="12">Cell membrane</location>
        <topology evidence="12">Multi-pass membrane protein</topology>
    </subcellularLocation>
    <subcellularLocation>
        <location evidence="2">Membrane</location>
        <topology evidence="2">Multi-pass membrane protein</topology>
    </subcellularLocation>
</comment>
<comment type="pathway">
    <text evidence="10 12">Porphyrin-containing compound metabolism; heme A biosynthesis; heme A from heme O: step 1/1.</text>
</comment>
<dbReference type="AlphaFoldDB" id="A0A6J4ID45"/>
<feature type="transmembrane region" description="Helical" evidence="12">
    <location>
        <begin position="336"/>
        <end position="353"/>
    </location>
</feature>
<evidence type="ECO:0000256" key="6">
    <source>
        <dbReference type="ARBA" id="ARBA00023002"/>
    </source>
</evidence>
<protein>
    <recommendedName>
        <fullName evidence="12">Heme A synthase</fullName>
        <shortName evidence="12">HAS</shortName>
        <ecNumber evidence="12">1.17.99.9</ecNumber>
    </recommendedName>
    <alternativeName>
        <fullName evidence="12">Cytochrome aa3-controlling protein</fullName>
    </alternativeName>
</protein>
<dbReference type="GO" id="GO:0005886">
    <property type="term" value="C:plasma membrane"/>
    <property type="evidence" value="ECO:0007669"/>
    <property type="project" value="UniProtKB-SubCell"/>
</dbReference>
<dbReference type="EC" id="1.17.99.9" evidence="12"/>
<feature type="transmembrane region" description="Helical" evidence="12">
    <location>
        <begin position="171"/>
        <end position="194"/>
    </location>
</feature>
<dbReference type="PANTHER" id="PTHR23289:SF2">
    <property type="entry name" value="CYTOCHROME C OXIDASE ASSEMBLY PROTEIN COX15 HOMOLOG"/>
    <property type="match status" value="1"/>
</dbReference>
<keyword evidence="12" id="KW-1003">Cell membrane</keyword>
<dbReference type="InterPro" id="IPR023754">
    <property type="entry name" value="HemeA_Synthase_type2"/>
</dbReference>
<keyword evidence="8 12" id="KW-0350">Heme biosynthesis</keyword>
<evidence type="ECO:0000256" key="1">
    <source>
        <dbReference type="ARBA" id="ARBA00001970"/>
    </source>
</evidence>
<evidence type="ECO:0000256" key="8">
    <source>
        <dbReference type="ARBA" id="ARBA00023133"/>
    </source>
</evidence>
<keyword evidence="6 12" id="KW-0560">Oxidoreductase</keyword>
<evidence type="ECO:0000256" key="2">
    <source>
        <dbReference type="ARBA" id="ARBA00004141"/>
    </source>
</evidence>
<comment type="function">
    <text evidence="12">Catalyzes the conversion of heme O to heme A by two successive hydroxylations of the methyl group at C8. The first hydroxylation forms heme I, the second hydroxylation results in an unstable dihydroxymethyl group, which spontaneously dehydrates, resulting in the formyl group of heme A.</text>
</comment>
<dbReference type="Pfam" id="PF02628">
    <property type="entry name" value="COX15-CtaA"/>
    <property type="match status" value="1"/>
</dbReference>
<dbReference type="EMBL" id="CADCTG010000157">
    <property type="protein sequence ID" value="CAA9246931.1"/>
    <property type="molecule type" value="Genomic_DNA"/>
</dbReference>
<keyword evidence="7 12" id="KW-0408">Iron</keyword>
<evidence type="ECO:0000256" key="10">
    <source>
        <dbReference type="ARBA" id="ARBA00044501"/>
    </source>
</evidence>
<dbReference type="GO" id="GO:0006784">
    <property type="term" value="P:heme A biosynthetic process"/>
    <property type="evidence" value="ECO:0007669"/>
    <property type="project" value="UniProtKB-UniRule"/>
</dbReference>
<keyword evidence="4 12" id="KW-0479">Metal-binding</keyword>
<evidence type="ECO:0000256" key="3">
    <source>
        <dbReference type="ARBA" id="ARBA00022692"/>
    </source>
</evidence>
<dbReference type="GO" id="GO:0046872">
    <property type="term" value="F:metal ion binding"/>
    <property type="evidence" value="ECO:0007669"/>
    <property type="project" value="UniProtKB-KW"/>
</dbReference>
<evidence type="ECO:0000256" key="5">
    <source>
        <dbReference type="ARBA" id="ARBA00022989"/>
    </source>
</evidence>
<evidence type="ECO:0000256" key="9">
    <source>
        <dbReference type="ARBA" id="ARBA00023136"/>
    </source>
</evidence>
<keyword evidence="3 12" id="KW-0812">Transmembrane</keyword>
<evidence type="ECO:0000313" key="13">
    <source>
        <dbReference type="EMBL" id="CAA9246931.1"/>
    </source>
</evidence>
<organism evidence="13">
    <name type="scientific">uncultured Acetobacteraceae bacterium</name>
    <dbReference type="NCBI Taxonomy" id="169975"/>
    <lineage>
        <taxon>Bacteria</taxon>
        <taxon>Pseudomonadati</taxon>
        <taxon>Pseudomonadota</taxon>
        <taxon>Alphaproteobacteria</taxon>
        <taxon>Acetobacterales</taxon>
        <taxon>Acetobacteraceae</taxon>
        <taxon>environmental samples</taxon>
    </lineage>
</organism>
<dbReference type="UniPathway" id="UPA00269">
    <property type="reaction ID" value="UER00713"/>
</dbReference>
<dbReference type="InterPro" id="IPR003780">
    <property type="entry name" value="COX15/CtaA_fam"/>
</dbReference>
<dbReference type="HAMAP" id="MF_01665">
    <property type="entry name" value="HemeA_synth_type2"/>
    <property type="match status" value="1"/>
</dbReference>
<accession>A0A6J4ID45</accession>
<comment type="cofactor">
    <cofactor evidence="1 12">
        <name>heme b</name>
        <dbReference type="ChEBI" id="CHEBI:60344"/>
    </cofactor>
</comment>
<proteinExistence type="inferred from homology"/>
<sequence>MPFDAHHSAAATETERRDARAVGRWLLAMAAMVWAMVALGGATRLSGSGLSIMEWAPIMGTLPPLSDAEWQRLYDLYRTIPQYALVNQGFGMEGFQRIFWLEWAHRFWGRAIGLAYAGGLLWFWLRGRIPAGLKPRLLLLLALGGLQGVVGWLMVASGFEADRTAVSPWRLVAHLGLALALYAALLWTALGLLARREEPTPDEPPAVWRGVRRQVKAAVWLLAAAMLAGGFTAGIRAGLDYNTFPLMDGRLVPEGYWRLQPAWLNLTENVAAVQFNHRLLATLAALAAFGAALAAWRRLPDGPARRACLGLGAAVALQYALGVATLLLVVPAWLGTLHQASAVLVLTAALLALRRLPAPWREPGREAARPPMSSLRRGAA</sequence>
<dbReference type="PANTHER" id="PTHR23289">
    <property type="entry name" value="CYTOCHROME C OXIDASE ASSEMBLY PROTEIN COX15"/>
    <property type="match status" value="1"/>
</dbReference>
<dbReference type="GO" id="GO:0120547">
    <property type="term" value="F:heme A synthase activity"/>
    <property type="evidence" value="ECO:0007669"/>
    <property type="project" value="UniProtKB-EC"/>
</dbReference>
<comment type="subunit">
    <text evidence="12">Interacts with CtaB.</text>
</comment>
<name>A0A6J4ID45_9PROT</name>
<gene>
    <name evidence="12" type="primary">ctaA</name>
    <name evidence="13" type="ORF">AVDCRST_MAG08-1904</name>
</gene>
<feature type="transmembrane region" description="Helical" evidence="12">
    <location>
        <begin position="25"/>
        <end position="45"/>
    </location>
</feature>
<feature type="transmembrane region" description="Helical" evidence="12">
    <location>
        <begin position="107"/>
        <end position="125"/>
    </location>
</feature>
<evidence type="ECO:0000256" key="7">
    <source>
        <dbReference type="ARBA" id="ARBA00023004"/>
    </source>
</evidence>
<comment type="catalytic activity">
    <reaction evidence="11">
        <text>Fe(II)-heme o + 2 A + H2O = Fe(II)-heme a + 2 AH2</text>
        <dbReference type="Rhea" id="RHEA:63388"/>
        <dbReference type="ChEBI" id="CHEBI:13193"/>
        <dbReference type="ChEBI" id="CHEBI:15377"/>
        <dbReference type="ChEBI" id="CHEBI:17499"/>
        <dbReference type="ChEBI" id="CHEBI:60530"/>
        <dbReference type="ChEBI" id="CHEBI:61715"/>
        <dbReference type="EC" id="1.17.99.9"/>
    </reaction>
    <physiologicalReaction direction="left-to-right" evidence="11">
        <dbReference type="Rhea" id="RHEA:63389"/>
    </physiologicalReaction>
</comment>
<comment type="similarity">
    <text evidence="12">Belongs to the COX15/CtaA family. Type 2 subfamily.</text>
</comment>
<keyword evidence="5 12" id="KW-1133">Transmembrane helix</keyword>
<keyword evidence="9 12" id="KW-0472">Membrane</keyword>
<feature type="transmembrane region" description="Helical" evidence="12">
    <location>
        <begin position="215"/>
        <end position="239"/>
    </location>
</feature>
<evidence type="ECO:0000256" key="4">
    <source>
        <dbReference type="ARBA" id="ARBA00022723"/>
    </source>
</evidence>
<reference evidence="13" key="1">
    <citation type="submission" date="2020-02" db="EMBL/GenBank/DDBJ databases">
        <authorList>
            <person name="Meier V. D."/>
        </authorList>
    </citation>
    <scope>NUCLEOTIDE SEQUENCE</scope>
    <source>
        <strain evidence="13">AVDCRST_MAG08</strain>
    </source>
</reference>
<evidence type="ECO:0000256" key="11">
    <source>
        <dbReference type="ARBA" id="ARBA00048044"/>
    </source>
</evidence>
<feature type="transmembrane region" description="Helical" evidence="12">
    <location>
        <begin position="137"/>
        <end position="159"/>
    </location>
</feature>
<feature type="binding site" description="axial binding residue" evidence="12">
    <location>
        <position position="338"/>
    </location>
    <ligand>
        <name>heme</name>
        <dbReference type="ChEBI" id="CHEBI:30413"/>
    </ligand>
    <ligandPart>
        <name>Fe</name>
        <dbReference type="ChEBI" id="CHEBI:18248"/>
    </ligandPart>
</feature>
<feature type="transmembrane region" description="Helical" evidence="12">
    <location>
        <begin position="308"/>
        <end position="330"/>
    </location>
</feature>
<feature type="binding site" description="axial binding residue" evidence="12">
    <location>
        <position position="277"/>
    </location>
    <ligand>
        <name>heme</name>
        <dbReference type="ChEBI" id="CHEBI:30413"/>
    </ligand>
    <ligandPart>
        <name>Fe</name>
        <dbReference type="ChEBI" id="CHEBI:18248"/>
    </ligandPart>
</feature>
<dbReference type="GO" id="GO:0016653">
    <property type="term" value="F:oxidoreductase activity, acting on NAD(P)H, heme protein as acceptor"/>
    <property type="evidence" value="ECO:0007669"/>
    <property type="project" value="TreeGrafter"/>
</dbReference>